<dbReference type="SUPFAM" id="SSF53150">
    <property type="entry name" value="DNA repair protein MutS, domain II"/>
    <property type="match status" value="1"/>
</dbReference>
<dbReference type="RefSeq" id="WP_256944962.1">
    <property type="nucleotide sequence ID" value="NZ_JANHNZ010000003.1"/>
</dbReference>
<dbReference type="InterPro" id="IPR007696">
    <property type="entry name" value="DNA_mismatch_repair_MutS_core"/>
</dbReference>
<evidence type="ECO:0000256" key="6">
    <source>
        <dbReference type="ARBA" id="ARBA00023204"/>
    </source>
</evidence>
<dbReference type="Pfam" id="PF05192">
    <property type="entry name" value="MutS_III"/>
    <property type="match status" value="1"/>
</dbReference>
<dbReference type="Pfam" id="PF01624">
    <property type="entry name" value="MutS_I"/>
    <property type="match status" value="1"/>
</dbReference>
<evidence type="ECO:0000256" key="8">
    <source>
        <dbReference type="NCBIfam" id="TIGR01070"/>
    </source>
</evidence>
<dbReference type="SMART" id="SM00533">
    <property type="entry name" value="MUTSd"/>
    <property type="match status" value="1"/>
</dbReference>
<dbReference type="InterPro" id="IPR005748">
    <property type="entry name" value="DNA_mismatch_repair_MutS"/>
</dbReference>
<dbReference type="CDD" id="cd03284">
    <property type="entry name" value="ABC_MutS1"/>
    <property type="match status" value="1"/>
</dbReference>
<dbReference type="EMBL" id="JANHNZ010000003">
    <property type="protein sequence ID" value="MCQ9209853.1"/>
    <property type="molecule type" value="Genomic_DNA"/>
</dbReference>
<reference evidence="11" key="3">
    <citation type="journal article" date="2023" name="Microbiol. Resour. Announc.">
        <title>Draft Genome Sequence of Granulicatella sp. Strain S8, Isolated from a Marine Fish, Seriola quinqueradiata.</title>
        <authorList>
            <person name="Lee M."/>
            <person name="Farooq A."/>
            <person name="Jeong J.B."/>
            <person name="Jung M.Y."/>
        </authorList>
    </citation>
    <scope>NUCLEOTIDE SEQUENCE</scope>
    <source>
        <strain evidence="11">S8</strain>
    </source>
</reference>
<name>A0ABT1WNX1_9LACT</name>
<dbReference type="Pfam" id="PF00488">
    <property type="entry name" value="MutS_V"/>
    <property type="match status" value="1"/>
</dbReference>
<evidence type="ECO:0000256" key="7">
    <source>
        <dbReference type="HAMAP-Rule" id="MF_00096"/>
    </source>
</evidence>
<dbReference type="InterPro" id="IPR027417">
    <property type="entry name" value="P-loop_NTPase"/>
</dbReference>
<comment type="function">
    <text evidence="7">This protein is involved in the repair of mismatches in DNA. It is possible that it carries out the mismatch recognition step. This protein has a weak ATPase activity.</text>
</comment>
<evidence type="ECO:0000259" key="10">
    <source>
        <dbReference type="PROSITE" id="PS00486"/>
    </source>
</evidence>
<evidence type="ECO:0000313" key="11">
    <source>
        <dbReference type="EMBL" id="MCQ9209853.1"/>
    </source>
</evidence>
<sequence>MPQKTKHTPMMEQYFSIKDQYPDSFLFYRLGDFYELFYDDALKAAQLLEITLTSRNKNADDPIPMCGVPHHAAKEYIRTLVEMGYKVAICEQMEDPKTTKGMVKRDVVQVITPGTYTDYSNQNAQSNHYLVAITKSALSKGYTLAYVDVTTGELRGTQLTSFDALKNELSAIQTREVIVNSEELAREIEALSSSLNFIVSLFNGDTISEDQLRVYQSLWSQVEAASLKASFNYLLAYLISTQKRSLSHLQVAVEYQVEHFLKINFESKRNLELLTSLKTQLKNGSLYWFLDETKTAMGSRLLKKWIEKPLVVEADIVERHQQVESLINHYFERSDISSYLTAIYDLERIVGKISFGTANARDLLQLKQSLLQIPHIAQVLGTLPDTVWARTIDFLDPVPEVVDIISRAIDEDAPLQLKDGNVIRAGYSNILDDYRDTMANGKQWIAALQAQEREKTGIKTLKINYNRVFGYYIEVTKANVALLDESRYERKQTLANAERYVTPELKEQERKILEAEEKSSQVEYDLFIEIRELVKSYSSRLQSLAATVASLDVLQSFALVSEQYQFVQPQLSFDDRDLEIIDGRHPVVEKVMGQAAYVPNSISMDKNQEILLITGPNMSGKSTYMRQLALIVILAQMGCFVPAKSAKLPIFKQVFTRIGAADDLIAGQSTFMVEMLETNVAIQEADKYSLLLFDEIGRGTATYDGMALAQAILQYIHEKIPAKTLFSTHYHELTDLSQELKGLRNVHVGAIEKNGEVVFLHKIMEGPADKSYGIHVAKLAGLPKELLKNAQKILSKLESQASKDSAKVIDQQLSLFEETELNLNERAVSDQIQSLNLAQLTPIQVLNLVVDWQELLKGDES</sequence>
<dbReference type="InterPro" id="IPR007860">
    <property type="entry name" value="DNA_mmatch_repair_MutS_con_dom"/>
</dbReference>
<keyword evidence="3 7" id="KW-0227">DNA damage</keyword>
<reference evidence="11" key="1">
    <citation type="submission" date="2022-07" db="EMBL/GenBank/DDBJ databases">
        <authorList>
            <person name="Jung M.-Y."/>
            <person name="Lee M."/>
        </authorList>
    </citation>
    <scope>NUCLEOTIDE SEQUENCE</scope>
    <source>
        <strain evidence="11">S8</strain>
    </source>
</reference>
<dbReference type="SUPFAM" id="SSF55271">
    <property type="entry name" value="DNA repair protein MutS, domain I"/>
    <property type="match status" value="1"/>
</dbReference>
<dbReference type="SUPFAM" id="SSF48334">
    <property type="entry name" value="DNA repair protein MutS, domain III"/>
    <property type="match status" value="1"/>
</dbReference>
<dbReference type="PANTHER" id="PTHR11361:SF34">
    <property type="entry name" value="DNA MISMATCH REPAIR PROTEIN MSH1, MITOCHONDRIAL"/>
    <property type="match status" value="1"/>
</dbReference>
<dbReference type="PIRSF" id="PIRSF037677">
    <property type="entry name" value="DNA_mis_repair_Msh6"/>
    <property type="match status" value="1"/>
</dbReference>
<dbReference type="PANTHER" id="PTHR11361">
    <property type="entry name" value="DNA MISMATCH REPAIR PROTEIN MUTS FAMILY MEMBER"/>
    <property type="match status" value="1"/>
</dbReference>
<dbReference type="Pfam" id="PF05190">
    <property type="entry name" value="MutS_IV"/>
    <property type="match status" value="1"/>
</dbReference>
<dbReference type="SMART" id="SM00534">
    <property type="entry name" value="MUTSac"/>
    <property type="match status" value="1"/>
</dbReference>
<dbReference type="Gene3D" id="3.30.420.110">
    <property type="entry name" value="MutS, connector domain"/>
    <property type="match status" value="1"/>
</dbReference>
<dbReference type="Gene3D" id="3.40.50.300">
    <property type="entry name" value="P-loop containing nucleotide triphosphate hydrolases"/>
    <property type="match status" value="1"/>
</dbReference>
<dbReference type="SUPFAM" id="SSF52540">
    <property type="entry name" value="P-loop containing nucleoside triphosphate hydrolases"/>
    <property type="match status" value="1"/>
</dbReference>
<keyword evidence="5 7" id="KW-0238">DNA-binding</keyword>
<dbReference type="InterPro" id="IPR017261">
    <property type="entry name" value="DNA_mismatch_repair_MutS/MSH"/>
</dbReference>
<dbReference type="NCBIfam" id="TIGR01070">
    <property type="entry name" value="mutS1"/>
    <property type="match status" value="1"/>
</dbReference>
<keyword evidence="12" id="KW-1185">Reference proteome</keyword>
<dbReference type="PROSITE" id="PS00486">
    <property type="entry name" value="DNA_MISMATCH_REPAIR_2"/>
    <property type="match status" value="1"/>
</dbReference>
<dbReference type="Pfam" id="PF05188">
    <property type="entry name" value="MutS_II"/>
    <property type="match status" value="1"/>
</dbReference>
<gene>
    <name evidence="7 11" type="primary">mutS</name>
    <name evidence="11" type="ORF">NPA36_04740</name>
</gene>
<accession>A0ABT1WNX1</accession>
<proteinExistence type="inferred from homology"/>
<keyword evidence="2 7" id="KW-0547">Nucleotide-binding</keyword>
<dbReference type="Gene3D" id="1.10.1420.10">
    <property type="match status" value="2"/>
</dbReference>
<evidence type="ECO:0000256" key="1">
    <source>
        <dbReference type="ARBA" id="ARBA00006271"/>
    </source>
</evidence>
<dbReference type="InterPro" id="IPR036187">
    <property type="entry name" value="DNA_mismatch_repair_MutS_sf"/>
</dbReference>
<evidence type="ECO:0000256" key="5">
    <source>
        <dbReference type="ARBA" id="ARBA00023125"/>
    </source>
</evidence>
<evidence type="ECO:0000256" key="4">
    <source>
        <dbReference type="ARBA" id="ARBA00022840"/>
    </source>
</evidence>
<dbReference type="InterPro" id="IPR036678">
    <property type="entry name" value="MutS_con_dom_sf"/>
</dbReference>
<comment type="caution">
    <text evidence="11">The sequence shown here is derived from an EMBL/GenBank/DDBJ whole genome shotgun (WGS) entry which is preliminary data.</text>
</comment>
<reference evidence="11" key="2">
    <citation type="journal article" date="2023" name="Curr. Microbiol.">
        <title>Granulicatella seriolae sp. nov., a Novel Facultative Anaerobe Isolated from Yellowtail Marine Fish.</title>
        <authorList>
            <person name="Lee M."/>
            <person name="Choi Y.J."/>
            <person name="Farooq A."/>
            <person name="Jeong J.B."/>
            <person name="Jung M.Y."/>
        </authorList>
    </citation>
    <scope>NUCLEOTIDE SEQUENCE</scope>
    <source>
        <strain evidence="11">S8</strain>
    </source>
</reference>
<dbReference type="NCBIfam" id="NF003810">
    <property type="entry name" value="PRK05399.1"/>
    <property type="match status" value="1"/>
</dbReference>
<feature type="binding site" evidence="7">
    <location>
        <begin position="615"/>
        <end position="622"/>
    </location>
    <ligand>
        <name>ATP</name>
        <dbReference type="ChEBI" id="CHEBI:30616"/>
    </ligand>
</feature>
<evidence type="ECO:0000256" key="9">
    <source>
        <dbReference type="RuleBase" id="RU003756"/>
    </source>
</evidence>
<evidence type="ECO:0000313" key="12">
    <source>
        <dbReference type="Proteomes" id="UP001059480"/>
    </source>
</evidence>
<dbReference type="Gene3D" id="3.40.1170.10">
    <property type="entry name" value="DNA repair protein MutS, domain I"/>
    <property type="match status" value="1"/>
</dbReference>
<evidence type="ECO:0000256" key="2">
    <source>
        <dbReference type="ARBA" id="ARBA00022741"/>
    </source>
</evidence>
<evidence type="ECO:0000256" key="3">
    <source>
        <dbReference type="ARBA" id="ARBA00022763"/>
    </source>
</evidence>
<feature type="domain" description="DNA mismatch repair proteins mutS family" evidence="10">
    <location>
        <begin position="689"/>
        <end position="705"/>
    </location>
</feature>
<dbReference type="HAMAP" id="MF_00096">
    <property type="entry name" value="MutS"/>
    <property type="match status" value="1"/>
</dbReference>
<dbReference type="InterPro" id="IPR000432">
    <property type="entry name" value="DNA_mismatch_repair_MutS_C"/>
</dbReference>
<organism evidence="11 12">
    <name type="scientific">Granulicatella seriolae</name>
    <dbReference type="NCBI Taxonomy" id="2967226"/>
    <lineage>
        <taxon>Bacteria</taxon>
        <taxon>Bacillati</taxon>
        <taxon>Bacillota</taxon>
        <taxon>Bacilli</taxon>
        <taxon>Lactobacillales</taxon>
        <taxon>Carnobacteriaceae</taxon>
        <taxon>Granulicatella</taxon>
    </lineage>
</organism>
<comment type="similarity">
    <text evidence="1 7 9">Belongs to the DNA mismatch repair MutS family.</text>
</comment>
<protein>
    <recommendedName>
        <fullName evidence="7 8">DNA mismatch repair protein MutS</fullName>
    </recommendedName>
</protein>
<dbReference type="InterPro" id="IPR016151">
    <property type="entry name" value="DNA_mismatch_repair_MutS_N"/>
</dbReference>
<dbReference type="InterPro" id="IPR045076">
    <property type="entry name" value="MutS"/>
</dbReference>
<dbReference type="InterPro" id="IPR007695">
    <property type="entry name" value="DNA_mismatch_repair_MutS-lik_N"/>
</dbReference>
<keyword evidence="6 7" id="KW-0234">DNA repair</keyword>
<dbReference type="Proteomes" id="UP001059480">
    <property type="component" value="Unassembled WGS sequence"/>
</dbReference>
<dbReference type="InterPro" id="IPR007861">
    <property type="entry name" value="DNA_mismatch_repair_MutS_clamp"/>
</dbReference>
<keyword evidence="4 7" id="KW-0067">ATP-binding</keyword>